<evidence type="ECO:0000256" key="8">
    <source>
        <dbReference type="ARBA" id="ARBA00038435"/>
    </source>
</evidence>
<feature type="transmembrane region" description="Helical" evidence="9">
    <location>
        <begin position="240"/>
        <end position="265"/>
    </location>
</feature>
<dbReference type="InterPro" id="IPR018461">
    <property type="entry name" value="Na/H_Antiport_NhaC-like_C"/>
</dbReference>
<keyword evidence="4" id="KW-1003">Cell membrane</keyword>
<feature type="transmembrane region" description="Helical" evidence="9">
    <location>
        <begin position="15"/>
        <end position="32"/>
    </location>
</feature>
<evidence type="ECO:0000256" key="7">
    <source>
        <dbReference type="ARBA" id="ARBA00023136"/>
    </source>
</evidence>
<dbReference type="EMBL" id="MKEK01000001">
    <property type="protein sequence ID" value="OEY70674.1"/>
    <property type="molecule type" value="Genomic_DNA"/>
</dbReference>
<dbReference type="STRING" id="1628148.BI198_14710"/>
<comment type="caution">
    <text evidence="11">The sequence shown here is derived from an EMBL/GenBank/DDBJ whole genome shotgun (WGS) entry which is preliminary data.</text>
</comment>
<comment type="similarity">
    <text evidence="8">Belongs to the NhaC Na(+)/H(+) (TC 2.A.35) antiporter family.</text>
</comment>
<keyword evidence="3" id="KW-0050">Antiport</keyword>
<dbReference type="PANTHER" id="PTHR33451">
    <property type="entry name" value="MALATE-2H(+)/NA(+)-LACTATE ANTIPORTER"/>
    <property type="match status" value="1"/>
</dbReference>
<accession>A0A1E7Q918</accession>
<organism evidence="11 12">
    <name type="scientific">Rheinheimera salexigens</name>
    <dbReference type="NCBI Taxonomy" id="1628148"/>
    <lineage>
        <taxon>Bacteria</taxon>
        <taxon>Pseudomonadati</taxon>
        <taxon>Pseudomonadota</taxon>
        <taxon>Gammaproteobacteria</taxon>
        <taxon>Chromatiales</taxon>
        <taxon>Chromatiaceae</taxon>
        <taxon>Rheinheimera</taxon>
    </lineage>
</organism>
<feature type="transmembrane region" description="Helical" evidence="9">
    <location>
        <begin position="202"/>
        <end position="220"/>
    </location>
</feature>
<dbReference type="OrthoDB" id="9790605at2"/>
<feature type="domain" description="Na+/H+ antiporter NhaC-like C-terminal" evidence="10">
    <location>
        <begin position="64"/>
        <end position="220"/>
    </location>
</feature>
<dbReference type="PANTHER" id="PTHR33451:SF5">
    <property type="entry name" value="NA+_H+ ANTIPORTER"/>
    <property type="match status" value="1"/>
</dbReference>
<keyword evidence="6 9" id="KW-1133">Transmembrane helix</keyword>
<feature type="transmembrane region" description="Helical" evidence="9">
    <location>
        <begin position="120"/>
        <end position="149"/>
    </location>
</feature>
<feature type="transmembrane region" description="Helical" evidence="9">
    <location>
        <begin position="381"/>
        <end position="404"/>
    </location>
</feature>
<dbReference type="AlphaFoldDB" id="A0A1E7Q918"/>
<keyword evidence="2" id="KW-0813">Transport</keyword>
<evidence type="ECO:0000313" key="12">
    <source>
        <dbReference type="Proteomes" id="UP000242258"/>
    </source>
</evidence>
<evidence type="ECO:0000256" key="1">
    <source>
        <dbReference type="ARBA" id="ARBA00004651"/>
    </source>
</evidence>
<dbReference type="GO" id="GO:0015297">
    <property type="term" value="F:antiporter activity"/>
    <property type="evidence" value="ECO:0007669"/>
    <property type="project" value="UniProtKB-KW"/>
</dbReference>
<dbReference type="Proteomes" id="UP000242258">
    <property type="component" value="Unassembled WGS sequence"/>
</dbReference>
<proteinExistence type="inferred from homology"/>
<dbReference type="InterPro" id="IPR052180">
    <property type="entry name" value="NhaC_Na-H+_Antiporter"/>
</dbReference>
<evidence type="ECO:0000256" key="9">
    <source>
        <dbReference type="SAM" id="Phobius"/>
    </source>
</evidence>
<feature type="transmembrane region" description="Helical" evidence="9">
    <location>
        <begin position="39"/>
        <end position="61"/>
    </location>
</feature>
<keyword evidence="12" id="KW-1185">Reference proteome</keyword>
<name>A0A1E7Q918_9GAMM</name>
<evidence type="ECO:0000256" key="4">
    <source>
        <dbReference type="ARBA" id="ARBA00022475"/>
    </source>
</evidence>
<feature type="transmembrane region" description="Helical" evidence="9">
    <location>
        <begin position="416"/>
        <end position="433"/>
    </location>
</feature>
<dbReference type="RefSeq" id="WP_070050228.1">
    <property type="nucleotide sequence ID" value="NZ_MKEK01000001.1"/>
</dbReference>
<protein>
    <submittedName>
        <fullName evidence="11">Sodium:proton antiporter</fullName>
    </submittedName>
</protein>
<evidence type="ECO:0000256" key="5">
    <source>
        <dbReference type="ARBA" id="ARBA00022692"/>
    </source>
</evidence>
<comment type="subcellular location">
    <subcellularLocation>
        <location evidence="1">Cell membrane</location>
        <topology evidence="1">Multi-pass membrane protein</topology>
    </subcellularLocation>
</comment>
<feature type="transmembrane region" description="Helical" evidence="9">
    <location>
        <begin position="81"/>
        <end position="108"/>
    </location>
</feature>
<evidence type="ECO:0000259" key="10">
    <source>
        <dbReference type="Pfam" id="PF03553"/>
    </source>
</evidence>
<evidence type="ECO:0000256" key="6">
    <source>
        <dbReference type="ARBA" id="ARBA00022989"/>
    </source>
</evidence>
<evidence type="ECO:0000256" key="3">
    <source>
        <dbReference type="ARBA" id="ARBA00022449"/>
    </source>
</evidence>
<dbReference type="GO" id="GO:0005886">
    <property type="term" value="C:plasma membrane"/>
    <property type="evidence" value="ECO:0007669"/>
    <property type="project" value="UniProtKB-SubCell"/>
</dbReference>
<gene>
    <name evidence="11" type="ORF">BI198_14710</name>
</gene>
<keyword evidence="5 9" id="KW-0812">Transmembrane</keyword>
<evidence type="ECO:0000256" key="2">
    <source>
        <dbReference type="ARBA" id="ARBA00022448"/>
    </source>
</evidence>
<sequence length="451" mass="47102">MTTPLLTPVGAKRSLLPLLFFVVLFLGTGLYLQSQGVEYAFYQLPGHVAIIPALMLAIYLHRAPLTQSIDVMITGASNHNIITMCIIYLLAGAFASVATATGGVDAAVNAGLSLVSADWLLPGLFIIAAVIATAMGTSMGTIAALAPIAVSLATQADLEPALVAGVLLSGAMFGDNLSMISDTTIASTRTQGAKMSDKFKENIKIALPAALITLVLYIFLSSDGAVITHQAVNWSGVLPYAAILILAIMGLNVFVVLLLGVILAAGQGTLFADYNIGNLGQDIATGFSNVQEIFILAMLVSALSEFIKQQGGLQWIASHIQLVANSLKLAGNKAQQLAIAALAFSSNLCIANNTVAIVLTGDISKTLAKQHHISPKRSASLLDIFACVSQGLVPYGAQALLLGASFGLTPWQVVSQSYYCMILFVVAVTIILLRKSTHTSTPAGHIITSHA</sequence>
<dbReference type="Pfam" id="PF03553">
    <property type="entry name" value="Na_H_antiporter"/>
    <property type="match status" value="1"/>
</dbReference>
<keyword evidence="7 9" id="KW-0472">Membrane</keyword>
<reference evidence="12" key="1">
    <citation type="submission" date="2016-09" db="EMBL/GenBank/DDBJ databases">
        <authorList>
            <person name="Wan X."/>
            <person name="Hou S."/>
        </authorList>
    </citation>
    <scope>NUCLEOTIDE SEQUENCE [LARGE SCALE GENOMIC DNA]</scope>
    <source>
        <strain evidence="12">KH87</strain>
    </source>
</reference>
<evidence type="ECO:0000313" key="11">
    <source>
        <dbReference type="EMBL" id="OEY70674.1"/>
    </source>
</evidence>